<evidence type="ECO:0000256" key="3">
    <source>
        <dbReference type="ARBA" id="ARBA00012621"/>
    </source>
</evidence>
<keyword evidence="8" id="KW-0472">Membrane</keyword>
<feature type="domain" description="3-deoxy-D-manno-octulosonic-acid transferase N-terminal" evidence="9">
    <location>
        <begin position="35"/>
        <end position="204"/>
    </location>
</feature>
<dbReference type="Proteomes" id="UP001595632">
    <property type="component" value="Unassembled WGS sequence"/>
</dbReference>
<evidence type="ECO:0000256" key="1">
    <source>
        <dbReference type="ARBA" id="ARBA00003394"/>
    </source>
</evidence>
<evidence type="ECO:0000256" key="5">
    <source>
        <dbReference type="ARBA" id="ARBA00022679"/>
    </source>
</evidence>
<dbReference type="RefSeq" id="WP_275634415.1">
    <property type="nucleotide sequence ID" value="NZ_JARGYD010000009.1"/>
</dbReference>
<evidence type="ECO:0000256" key="8">
    <source>
        <dbReference type="RuleBase" id="RU365103"/>
    </source>
</evidence>
<dbReference type="InterPro" id="IPR039901">
    <property type="entry name" value="Kdotransferase"/>
</dbReference>
<accession>A0ABV7GX37</accession>
<evidence type="ECO:0000313" key="10">
    <source>
        <dbReference type="EMBL" id="MFC3144848.1"/>
    </source>
</evidence>
<comment type="similarity">
    <text evidence="8">Belongs to the glycosyltransferase group 1 family.</text>
</comment>
<gene>
    <name evidence="10" type="ORF">ACFOGP_19155</name>
</gene>
<evidence type="ECO:0000256" key="2">
    <source>
        <dbReference type="ARBA" id="ARBA00004713"/>
    </source>
</evidence>
<evidence type="ECO:0000256" key="7">
    <source>
        <dbReference type="ARBA" id="ARBA00049183"/>
    </source>
</evidence>
<name>A0ABV7GX37_9RHOB</name>
<comment type="caution">
    <text evidence="10">The sequence shown here is derived from an EMBL/GenBank/DDBJ whole genome shotgun (WGS) entry which is preliminary data.</text>
</comment>
<evidence type="ECO:0000256" key="6">
    <source>
        <dbReference type="ARBA" id="ARBA00031445"/>
    </source>
</evidence>
<sequence length="420" mass="44336">MPMLLYRCLLTLLSPVLLGGALLRVLRGRETWADLSQRLGGGAPATSGAIWLHGASNGELASARGLLSALRAARPDLPIVVTANTVTGRALARGWDFPGVTACLAPLDFRWALARFRRRTRPALLIVMENELWPNRIVTAPMPVACIGGRMSARSFSTWQRAPRLAATLMRRLSFLSAQDDQSARHFAALGLPASAQGPTGTLKSGVDLPQPDADTLAALTPLFPRPDTLLVASTHEGEERTVLDGFTAARADRPDLKMILAPRHPARGDEVAQIARATGLTVARRSAGEQPTPDTDIYLADTLGEMPLWYRLAGMTFVAGSFAPKGGHTPFEPAAAGSAILHGPDIANFRDAYTALDTGGGAVAVSDPDELRAALVQLAGDATAQDALAARAREFLAGLGDSAALVETLVARLVSLTKA</sequence>
<evidence type="ECO:0000256" key="4">
    <source>
        <dbReference type="ARBA" id="ARBA00019077"/>
    </source>
</evidence>
<keyword evidence="8" id="KW-0448">Lipopolysaccharide biosynthesis</keyword>
<dbReference type="Pfam" id="PF04413">
    <property type="entry name" value="Glycos_transf_N"/>
    <property type="match status" value="1"/>
</dbReference>
<keyword evidence="5 8" id="KW-0808">Transferase</keyword>
<reference evidence="11" key="1">
    <citation type="journal article" date="2019" name="Int. J. Syst. Evol. Microbiol.">
        <title>The Global Catalogue of Microorganisms (GCM) 10K type strain sequencing project: providing services to taxonomists for standard genome sequencing and annotation.</title>
        <authorList>
            <consortium name="The Broad Institute Genomics Platform"/>
            <consortium name="The Broad Institute Genome Sequencing Center for Infectious Disease"/>
            <person name="Wu L."/>
            <person name="Ma J."/>
        </authorList>
    </citation>
    <scope>NUCLEOTIDE SEQUENCE [LARGE SCALE GENOMIC DNA]</scope>
    <source>
        <strain evidence="11">KCTC 52366</strain>
    </source>
</reference>
<keyword evidence="8" id="KW-1003">Cell membrane</keyword>
<dbReference type="EMBL" id="JBHRTB010000010">
    <property type="protein sequence ID" value="MFC3144848.1"/>
    <property type="molecule type" value="Genomic_DNA"/>
</dbReference>
<organism evidence="10 11">
    <name type="scientific">Psychromarinibacter halotolerans</name>
    <dbReference type="NCBI Taxonomy" id="1775175"/>
    <lineage>
        <taxon>Bacteria</taxon>
        <taxon>Pseudomonadati</taxon>
        <taxon>Pseudomonadota</taxon>
        <taxon>Alphaproteobacteria</taxon>
        <taxon>Rhodobacterales</taxon>
        <taxon>Paracoccaceae</taxon>
        <taxon>Psychromarinibacter</taxon>
    </lineage>
</organism>
<dbReference type="EC" id="2.4.99.12" evidence="3 8"/>
<dbReference type="Gene3D" id="3.40.50.2000">
    <property type="entry name" value="Glycogen Phosphorylase B"/>
    <property type="match status" value="1"/>
</dbReference>
<dbReference type="SUPFAM" id="SSF53756">
    <property type="entry name" value="UDP-Glycosyltransferase/glycogen phosphorylase"/>
    <property type="match status" value="1"/>
</dbReference>
<comment type="function">
    <text evidence="1 8">Involved in lipopolysaccharide (LPS) biosynthesis. Catalyzes the transfer of 3-deoxy-D-manno-octulosonate (Kdo) residue(s) from CMP-Kdo to lipid IV(A), the tetraacyldisaccharide-1,4'-bisphosphate precursor of lipid A.</text>
</comment>
<dbReference type="InterPro" id="IPR038107">
    <property type="entry name" value="Glycos_transf_N_sf"/>
</dbReference>
<dbReference type="PANTHER" id="PTHR42755">
    <property type="entry name" value="3-DEOXY-MANNO-OCTULOSONATE CYTIDYLYLTRANSFERASE"/>
    <property type="match status" value="1"/>
</dbReference>
<dbReference type="Gene3D" id="3.40.50.11720">
    <property type="entry name" value="3-Deoxy-D-manno-octulosonic-acid transferase, N-terminal domain"/>
    <property type="match status" value="1"/>
</dbReference>
<comment type="subcellular location">
    <subcellularLocation>
        <location evidence="8">Cell membrane</location>
    </subcellularLocation>
</comment>
<evidence type="ECO:0000313" key="11">
    <source>
        <dbReference type="Proteomes" id="UP001595632"/>
    </source>
</evidence>
<evidence type="ECO:0000259" key="9">
    <source>
        <dbReference type="Pfam" id="PF04413"/>
    </source>
</evidence>
<keyword evidence="11" id="KW-1185">Reference proteome</keyword>
<protein>
    <recommendedName>
        <fullName evidence="4 8">3-deoxy-D-manno-octulosonic acid transferase</fullName>
        <shortName evidence="8">Kdo transferase</shortName>
        <ecNumber evidence="3 8">2.4.99.12</ecNumber>
    </recommendedName>
    <alternativeName>
        <fullName evidence="6 8">Lipid IV(A) 3-deoxy-D-manno-octulosonic acid transferase</fullName>
    </alternativeName>
</protein>
<dbReference type="InterPro" id="IPR007507">
    <property type="entry name" value="Glycos_transf_N"/>
</dbReference>
<dbReference type="PANTHER" id="PTHR42755:SF1">
    <property type="entry name" value="3-DEOXY-D-MANNO-OCTULOSONIC ACID TRANSFERASE, MITOCHONDRIAL-RELATED"/>
    <property type="match status" value="1"/>
</dbReference>
<dbReference type="GO" id="GO:0016740">
    <property type="term" value="F:transferase activity"/>
    <property type="evidence" value="ECO:0007669"/>
    <property type="project" value="UniProtKB-KW"/>
</dbReference>
<comment type="pathway">
    <text evidence="2 8">Bacterial outer membrane biogenesis; LPS core biosynthesis.</text>
</comment>
<comment type="catalytic activity">
    <reaction evidence="7 8">
        <text>lipid IVA (E. coli) + CMP-3-deoxy-beta-D-manno-octulosonate = alpha-Kdo-(2-&gt;6)-lipid IVA (E. coli) + CMP + H(+)</text>
        <dbReference type="Rhea" id="RHEA:28066"/>
        <dbReference type="ChEBI" id="CHEBI:15378"/>
        <dbReference type="ChEBI" id="CHEBI:58603"/>
        <dbReference type="ChEBI" id="CHEBI:60364"/>
        <dbReference type="ChEBI" id="CHEBI:60377"/>
        <dbReference type="ChEBI" id="CHEBI:85987"/>
        <dbReference type="EC" id="2.4.99.12"/>
    </reaction>
</comment>
<proteinExistence type="inferred from homology"/>